<evidence type="ECO:0000256" key="1">
    <source>
        <dbReference type="SAM" id="Phobius"/>
    </source>
</evidence>
<keyword evidence="1" id="KW-0472">Membrane</keyword>
<gene>
    <name evidence="2" type="ORF">B7C42_07084</name>
</gene>
<proteinExistence type="predicted"/>
<evidence type="ECO:0000313" key="2">
    <source>
        <dbReference type="EMBL" id="OXR40800.1"/>
    </source>
</evidence>
<organism evidence="2 3">
    <name type="scientific">Nocardia cerradoensis</name>
    <dbReference type="NCBI Taxonomy" id="85688"/>
    <lineage>
        <taxon>Bacteria</taxon>
        <taxon>Bacillati</taxon>
        <taxon>Actinomycetota</taxon>
        <taxon>Actinomycetes</taxon>
        <taxon>Mycobacteriales</taxon>
        <taxon>Nocardiaceae</taxon>
        <taxon>Nocardia</taxon>
    </lineage>
</organism>
<feature type="transmembrane region" description="Helical" evidence="1">
    <location>
        <begin position="7"/>
        <end position="24"/>
    </location>
</feature>
<dbReference type="RefSeq" id="WP_157104419.1">
    <property type="nucleotide sequence ID" value="NZ_JAAXOR010000002.1"/>
</dbReference>
<accession>A0A231GW02</accession>
<keyword evidence="1" id="KW-1133">Transmembrane helix</keyword>
<dbReference type="EMBL" id="NGAF01000026">
    <property type="protein sequence ID" value="OXR40800.1"/>
    <property type="molecule type" value="Genomic_DNA"/>
</dbReference>
<name>A0A231GW02_9NOCA</name>
<keyword evidence="3" id="KW-1185">Reference proteome</keyword>
<reference evidence="2 3" key="1">
    <citation type="submission" date="2017-07" db="EMBL/GenBank/DDBJ databases">
        <title>First draft Genome Sequence of Nocardia cerradoensis isolated from human infection.</title>
        <authorList>
            <person name="Carrasco G."/>
        </authorList>
    </citation>
    <scope>NUCLEOTIDE SEQUENCE [LARGE SCALE GENOMIC DNA]</scope>
    <source>
        <strain evidence="2 3">CNM20130759</strain>
    </source>
</reference>
<dbReference type="Proteomes" id="UP000215506">
    <property type="component" value="Unassembled WGS sequence"/>
</dbReference>
<dbReference type="AlphaFoldDB" id="A0A231GW02"/>
<sequence>MKPRKSTAILLSVWVATLVLYLFVKPATPDHSGFNIANTVSGSALTTAPAR</sequence>
<protein>
    <submittedName>
        <fullName evidence="2">Uncharacterized protein</fullName>
    </submittedName>
</protein>
<evidence type="ECO:0000313" key="3">
    <source>
        <dbReference type="Proteomes" id="UP000215506"/>
    </source>
</evidence>
<comment type="caution">
    <text evidence="2">The sequence shown here is derived from an EMBL/GenBank/DDBJ whole genome shotgun (WGS) entry which is preliminary data.</text>
</comment>
<keyword evidence="1" id="KW-0812">Transmembrane</keyword>